<dbReference type="EC" id="6.3.3.2" evidence="5"/>
<dbReference type="NCBIfam" id="TIGR02727">
    <property type="entry name" value="MTHFS_bact"/>
    <property type="match status" value="1"/>
</dbReference>
<dbReference type="GO" id="GO:0030272">
    <property type="term" value="F:5-formyltetrahydrofolate cyclo-ligase activity"/>
    <property type="evidence" value="ECO:0007669"/>
    <property type="project" value="UniProtKB-EC"/>
</dbReference>
<evidence type="ECO:0000256" key="3">
    <source>
        <dbReference type="ARBA" id="ARBA00022840"/>
    </source>
</evidence>
<feature type="binding site" evidence="4">
    <location>
        <position position="63"/>
    </location>
    <ligand>
        <name>substrate</name>
    </ligand>
</feature>
<keyword evidence="6" id="KW-0436">Ligase</keyword>
<evidence type="ECO:0000256" key="4">
    <source>
        <dbReference type="PIRSR" id="PIRSR006806-1"/>
    </source>
</evidence>
<keyword evidence="5" id="KW-0460">Magnesium</keyword>
<dbReference type="Pfam" id="PF01812">
    <property type="entry name" value="5-FTHF_cyc-lig"/>
    <property type="match status" value="1"/>
</dbReference>
<name>A0AAU6UA97_UNCXX</name>
<feature type="binding site" evidence="4">
    <location>
        <begin position="143"/>
        <end position="151"/>
    </location>
    <ligand>
        <name>ATP</name>
        <dbReference type="ChEBI" id="CHEBI:30616"/>
    </ligand>
</feature>
<comment type="similarity">
    <text evidence="1 5">Belongs to the 5-formyltetrahydrofolate cyclo-ligase family.</text>
</comment>
<reference evidence="6" key="1">
    <citation type="submission" date="2022-03" db="EMBL/GenBank/DDBJ databases">
        <title>Sea Food Isolates.</title>
        <authorList>
            <person name="Li c."/>
        </authorList>
    </citation>
    <scope>NUCLEOTIDE SEQUENCE</scope>
    <source>
        <strain evidence="6">19CA06SA08-2</strain>
    </source>
</reference>
<comment type="cofactor">
    <cofactor evidence="5">
        <name>Mg(2+)</name>
        <dbReference type="ChEBI" id="CHEBI:18420"/>
    </cofactor>
</comment>
<feature type="binding site" evidence="4">
    <location>
        <begin position="12"/>
        <end position="16"/>
    </location>
    <ligand>
        <name>ATP</name>
        <dbReference type="ChEBI" id="CHEBI:30616"/>
    </ligand>
</feature>
<dbReference type="InterPro" id="IPR037171">
    <property type="entry name" value="NagB/RpiA_transferase-like"/>
</dbReference>
<protein>
    <recommendedName>
        <fullName evidence="5">5-formyltetrahydrofolate cyclo-ligase</fullName>
        <ecNumber evidence="5">6.3.3.2</ecNumber>
    </recommendedName>
</protein>
<dbReference type="EMBL" id="CP095353">
    <property type="protein sequence ID" value="XAG71150.1"/>
    <property type="molecule type" value="Genomic_DNA"/>
</dbReference>
<dbReference type="GO" id="GO:0035999">
    <property type="term" value="P:tetrahydrofolate interconversion"/>
    <property type="evidence" value="ECO:0007669"/>
    <property type="project" value="TreeGrafter"/>
</dbReference>
<dbReference type="GO" id="GO:0005524">
    <property type="term" value="F:ATP binding"/>
    <property type="evidence" value="ECO:0007669"/>
    <property type="project" value="UniProtKB-KW"/>
</dbReference>
<evidence type="ECO:0000256" key="1">
    <source>
        <dbReference type="ARBA" id="ARBA00010638"/>
    </source>
</evidence>
<organism evidence="6">
    <name type="scientific">bacterium 19CA06SA08-2</name>
    <dbReference type="NCBI Taxonomy" id="2920658"/>
    <lineage>
        <taxon>Bacteria</taxon>
    </lineage>
</organism>
<accession>A0AAU6UA97</accession>
<dbReference type="InterPro" id="IPR024185">
    <property type="entry name" value="FTHF_cligase-like_sf"/>
</dbReference>
<keyword evidence="5" id="KW-0479">Metal-binding</keyword>
<comment type="catalytic activity">
    <reaction evidence="5">
        <text>(6S)-5-formyl-5,6,7,8-tetrahydrofolate + ATP = (6R)-5,10-methenyltetrahydrofolate + ADP + phosphate</text>
        <dbReference type="Rhea" id="RHEA:10488"/>
        <dbReference type="ChEBI" id="CHEBI:30616"/>
        <dbReference type="ChEBI" id="CHEBI:43474"/>
        <dbReference type="ChEBI" id="CHEBI:57455"/>
        <dbReference type="ChEBI" id="CHEBI:57457"/>
        <dbReference type="ChEBI" id="CHEBI:456216"/>
        <dbReference type="EC" id="6.3.3.2"/>
    </reaction>
</comment>
<dbReference type="PANTHER" id="PTHR23407">
    <property type="entry name" value="ATPASE INHIBITOR/5-FORMYLTETRAHYDROFOLATE CYCLO-LIGASE"/>
    <property type="match status" value="1"/>
</dbReference>
<keyword evidence="3 4" id="KW-0067">ATP-binding</keyword>
<dbReference type="SUPFAM" id="SSF100950">
    <property type="entry name" value="NagB/RpiA/CoA transferase-like"/>
    <property type="match status" value="1"/>
</dbReference>
<dbReference type="InterPro" id="IPR002698">
    <property type="entry name" value="FTHF_cligase"/>
</dbReference>
<dbReference type="GO" id="GO:0009396">
    <property type="term" value="P:folic acid-containing compound biosynthetic process"/>
    <property type="evidence" value="ECO:0007669"/>
    <property type="project" value="TreeGrafter"/>
</dbReference>
<dbReference type="PIRSF" id="PIRSF006806">
    <property type="entry name" value="FTHF_cligase"/>
    <property type="match status" value="1"/>
</dbReference>
<dbReference type="GO" id="GO:0046872">
    <property type="term" value="F:metal ion binding"/>
    <property type="evidence" value="ECO:0007669"/>
    <property type="project" value="UniProtKB-KW"/>
</dbReference>
<sequence length="202" mass="23043">MPDTQPEQAHERQTLRQLIRLRRKSLSQAEQQEAAQQLVAQFKQHSEILAARRIALYLANDGELNPLPAIHWLWAQQKEVYLPVLHPFTPGHLLFLRYTATSPMTRNRYGIAEPELDMSQVVPHSTLDLICTPLVAFDAEGNRLGMGGGYYDRTLACWHEHKLGPKPLGLAHDCQQVDAVPQEQWDVPLPQIITPSRCWQFA</sequence>
<proteinExistence type="inferred from homology"/>
<keyword evidence="2 4" id="KW-0547">Nucleotide-binding</keyword>
<feature type="binding site" evidence="4">
    <location>
        <position position="58"/>
    </location>
    <ligand>
        <name>substrate</name>
    </ligand>
</feature>
<dbReference type="AlphaFoldDB" id="A0AAU6UA97"/>
<dbReference type="Gene3D" id="3.40.50.10420">
    <property type="entry name" value="NagB/RpiA/CoA transferase-like"/>
    <property type="match status" value="1"/>
</dbReference>
<evidence type="ECO:0000313" key="6">
    <source>
        <dbReference type="EMBL" id="XAG71150.1"/>
    </source>
</evidence>
<dbReference type="PANTHER" id="PTHR23407:SF1">
    <property type="entry name" value="5-FORMYLTETRAHYDROFOLATE CYCLO-LIGASE"/>
    <property type="match status" value="1"/>
</dbReference>
<evidence type="ECO:0000256" key="2">
    <source>
        <dbReference type="ARBA" id="ARBA00022741"/>
    </source>
</evidence>
<gene>
    <name evidence="6" type="ORF">MRM75_09395</name>
</gene>
<evidence type="ECO:0000256" key="5">
    <source>
        <dbReference type="RuleBase" id="RU361279"/>
    </source>
</evidence>